<name>A0A0A1T4J9_9HYPO</name>
<dbReference type="OrthoDB" id="2099276at2759"/>
<dbReference type="GO" id="GO:0000703">
    <property type="term" value="F:oxidized pyrimidine nucleobase lesion DNA N-glycosylase activity"/>
    <property type="evidence" value="ECO:0007669"/>
    <property type="project" value="UniProtKB-UniRule"/>
</dbReference>
<keyword evidence="6 8" id="KW-0326">Glycosidase</keyword>
<evidence type="ECO:0000256" key="7">
    <source>
        <dbReference type="ARBA" id="ARBA00044632"/>
    </source>
</evidence>
<evidence type="ECO:0000259" key="10">
    <source>
        <dbReference type="SMART" id="SM00478"/>
    </source>
</evidence>
<keyword evidence="4 8" id="KW-0234">DNA repair</keyword>
<feature type="compositionally biased region" description="Basic and acidic residues" evidence="9">
    <location>
        <begin position="1"/>
        <end position="12"/>
    </location>
</feature>
<keyword evidence="8" id="KW-0539">Nucleus</keyword>
<dbReference type="CDD" id="cd00056">
    <property type="entry name" value="ENDO3c"/>
    <property type="match status" value="1"/>
</dbReference>
<dbReference type="GO" id="GO:0003677">
    <property type="term" value="F:DNA binding"/>
    <property type="evidence" value="ECO:0007669"/>
    <property type="project" value="UniProtKB-UniRule"/>
</dbReference>
<evidence type="ECO:0000256" key="4">
    <source>
        <dbReference type="ARBA" id="ARBA00023204"/>
    </source>
</evidence>
<comment type="function">
    <text evidence="8">Bifunctional DNA N-glycosylase with associated apurinic/apyrimidinic (AP) lyase function that catalyzes the first step in base excision repair (BER), the primary repair pathway for the repair of oxidative DNA damage. The DNA N-glycosylase activity releases the damaged DNA base from DNA by cleaving the N-glycosidic bond, leaving an AP site. The AP lyase activity cleaves the phosphodiester bond 3' to the AP site by a beta-elimination. Primarily recognizes and repairs oxidative base damage of pyrimidines.</text>
</comment>
<dbReference type="EC" id="4.2.99.18" evidence="8"/>
<proteinExistence type="inferred from homology"/>
<evidence type="ECO:0000256" key="1">
    <source>
        <dbReference type="ARBA" id="ARBA00008343"/>
    </source>
</evidence>
<dbReference type="GO" id="GO:0006289">
    <property type="term" value="P:nucleotide-excision repair"/>
    <property type="evidence" value="ECO:0007669"/>
    <property type="project" value="TreeGrafter"/>
</dbReference>
<dbReference type="InterPro" id="IPR000445">
    <property type="entry name" value="HhH_motif"/>
</dbReference>
<gene>
    <name evidence="8" type="primary">NTH1</name>
    <name evidence="11" type="ORF">VHEMI00450</name>
</gene>
<dbReference type="PANTHER" id="PTHR43286:SF1">
    <property type="entry name" value="ENDONUCLEASE III-LIKE PROTEIN 1"/>
    <property type="match status" value="1"/>
</dbReference>
<evidence type="ECO:0000256" key="9">
    <source>
        <dbReference type="SAM" id="MobiDB-lite"/>
    </source>
</evidence>
<dbReference type="EC" id="3.2.2.-" evidence="8"/>
<keyword evidence="5 8" id="KW-0456">Lyase</keyword>
<dbReference type="HOGENOM" id="CLU_012862_4_1_1"/>
<dbReference type="SMART" id="SM00478">
    <property type="entry name" value="ENDO3c"/>
    <property type="match status" value="1"/>
</dbReference>
<evidence type="ECO:0000313" key="11">
    <source>
        <dbReference type="EMBL" id="CEJ80254.1"/>
    </source>
</evidence>
<dbReference type="Proteomes" id="UP000039046">
    <property type="component" value="Unassembled WGS sequence"/>
</dbReference>
<comment type="catalytic activity">
    <reaction evidence="7 8">
        <text>2'-deoxyribonucleotide-(2'-deoxyribose 5'-phosphate)-2'-deoxyribonucleotide-DNA = a 3'-end 2'-deoxyribonucleotide-(2,3-dehydro-2,3-deoxyribose 5'-phosphate)-DNA + a 5'-end 5'-phospho-2'-deoxyribonucleoside-DNA + H(+)</text>
        <dbReference type="Rhea" id="RHEA:66592"/>
        <dbReference type="Rhea" id="RHEA-COMP:13180"/>
        <dbReference type="Rhea" id="RHEA-COMP:16897"/>
        <dbReference type="Rhea" id="RHEA-COMP:17067"/>
        <dbReference type="ChEBI" id="CHEBI:15378"/>
        <dbReference type="ChEBI" id="CHEBI:136412"/>
        <dbReference type="ChEBI" id="CHEBI:157695"/>
        <dbReference type="ChEBI" id="CHEBI:167181"/>
        <dbReference type="EC" id="4.2.99.18"/>
    </reaction>
</comment>
<comment type="subcellular location">
    <subcellularLocation>
        <location evidence="8">Nucleus</location>
    </subcellularLocation>
    <subcellularLocation>
        <location evidence="8">Mitochondrion</location>
    </subcellularLocation>
</comment>
<feature type="compositionally biased region" description="Basic and acidic residues" evidence="9">
    <location>
        <begin position="65"/>
        <end position="90"/>
    </location>
</feature>
<dbReference type="InterPro" id="IPR011257">
    <property type="entry name" value="DNA_glycosylase"/>
</dbReference>
<dbReference type="InterPro" id="IPR003265">
    <property type="entry name" value="HhH-GPD_domain"/>
</dbReference>
<dbReference type="Gene3D" id="1.10.340.30">
    <property type="entry name" value="Hypothetical protein, domain 2"/>
    <property type="match status" value="1"/>
</dbReference>
<evidence type="ECO:0000256" key="5">
    <source>
        <dbReference type="ARBA" id="ARBA00023239"/>
    </source>
</evidence>
<protein>
    <recommendedName>
        <fullName evidence="8">Endonuclease III homolog</fullName>
        <ecNumber evidence="8">3.2.2.-</ecNumber>
        <ecNumber evidence="8">4.2.99.18</ecNumber>
    </recommendedName>
    <alternativeName>
        <fullName evidence="8">Bifunctional DNA N-glycosylase/DNA-(apurinic or apyrimidinic site) lyase</fullName>
        <shortName evidence="8">DNA glycosylase/AP lyase</shortName>
    </alternativeName>
</protein>
<feature type="compositionally biased region" description="Polar residues" evidence="9">
    <location>
        <begin position="409"/>
        <end position="419"/>
    </location>
</feature>
<dbReference type="GO" id="GO:0006285">
    <property type="term" value="P:base-excision repair, AP site formation"/>
    <property type="evidence" value="ECO:0007669"/>
    <property type="project" value="UniProtKB-UniRule"/>
</dbReference>
<keyword evidence="11" id="KW-0255">Endonuclease</keyword>
<comment type="caution">
    <text evidence="8">Lacks conserved residue(s) required for the propagation of feature annotation.</text>
</comment>
<feature type="domain" description="HhH-GPD" evidence="10">
    <location>
        <begin position="171"/>
        <end position="329"/>
    </location>
</feature>
<keyword evidence="2 8" id="KW-0227">DNA damage</keyword>
<comment type="similarity">
    <text evidence="1 8">Belongs to the Nth/MutY family.</text>
</comment>
<sequence length="455" mass="50393">MRTSRVSRETARLFDNASTSPSPRRSTRSLARFSYGAPSSPSVKNEPADIEDAVSLPRAKRIKREHADADATIKSETEDVKVEVKDEESPGTKAPRRQRKPVRTTTDRITGQVKVEPPSDWEAMYEAVRRMRAPGGAAYGAAVDTMGCERLADRSASPKDQRFQTLISLMLSSQTKDTTNAGAMARLRNELPPHKPGAAKGLNLDNILAVEPRLLNELIWAVGFHNNKTKYIKQAAEILRDKWNGDIPDTIEGLTSLPGVGPKMAYLCLSVAWNRTEGIGVDVHVHRITNMWGWQKTKNPEETRLSLQSWLPKDRWREINGLLVGLGQAVCLPVGSKCGDCELGLKGLCKAADRKKVAEGLKRLKLEDDENVKLENIKAEEAGIVKQDPQQNGLDDVKPSLENVKTESIENGEQAVTTSIKKEEKHETNGINGVSPVKKEEESVKRDVKVKIEED</sequence>
<dbReference type="Pfam" id="PF00730">
    <property type="entry name" value="HhH-GPD"/>
    <property type="match status" value="1"/>
</dbReference>
<dbReference type="InterPro" id="IPR030841">
    <property type="entry name" value="NTH1"/>
</dbReference>
<keyword evidence="8" id="KW-0496">Mitochondrion</keyword>
<accession>A0A0A1T4J9</accession>
<dbReference type="InterPro" id="IPR004036">
    <property type="entry name" value="Endonuclease-III-like_CS2"/>
</dbReference>
<dbReference type="Pfam" id="PF00633">
    <property type="entry name" value="HHH"/>
    <property type="match status" value="1"/>
</dbReference>
<feature type="region of interest" description="Disordered" evidence="9">
    <location>
        <begin position="405"/>
        <end position="443"/>
    </location>
</feature>
<dbReference type="EMBL" id="CDHN01000001">
    <property type="protein sequence ID" value="CEJ80254.1"/>
    <property type="molecule type" value="Genomic_DNA"/>
</dbReference>
<feature type="region of interest" description="Disordered" evidence="9">
    <location>
        <begin position="1"/>
        <end position="111"/>
    </location>
</feature>
<dbReference type="GO" id="GO:0005634">
    <property type="term" value="C:nucleus"/>
    <property type="evidence" value="ECO:0007669"/>
    <property type="project" value="UniProtKB-SubCell"/>
</dbReference>
<keyword evidence="11" id="KW-0540">Nuclease</keyword>
<dbReference type="PANTHER" id="PTHR43286">
    <property type="entry name" value="ENDONUCLEASE III-LIKE PROTEIN 1"/>
    <property type="match status" value="1"/>
</dbReference>
<evidence type="ECO:0000313" key="12">
    <source>
        <dbReference type="Proteomes" id="UP000039046"/>
    </source>
</evidence>
<dbReference type="FunFam" id="1.10.340.30:FF:000014">
    <property type="entry name" value="Endonuclease III homolog"/>
    <property type="match status" value="1"/>
</dbReference>
<evidence type="ECO:0000256" key="8">
    <source>
        <dbReference type="HAMAP-Rule" id="MF_03183"/>
    </source>
</evidence>
<evidence type="ECO:0000256" key="3">
    <source>
        <dbReference type="ARBA" id="ARBA00022801"/>
    </source>
</evidence>
<dbReference type="GO" id="GO:0140078">
    <property type="term" value="F:class I DNA-(apurinic or apyrimidinic site) endonuclease activity"/>
    <property type="evidence" value="ECO:0007669"/>
    <property type="project" value="UniProtKB-EC"/>
</dbReference>
<evidence type="ECO:0000256" key="2">
    <source>
        <dbReference type="ARBA" id="ARBA00022763"/>
    </source>
</evidence>
<dbReference type="PROSITE" id="PS01155">
    <property type="entry name" value="ENDONUCLEASE_III_2"/>
    <property type="match status" value="1"/>
</dbReference>
<dbReference type="Gene3D" id="1.10.1670.10">
    <property type="entry name" value="Helix-hairpin-Helix base-excision DNA repair enzymes (C-terminal)"/>
    <property type="match status" value="1"/>
</dbReference>
<dbReference type="HAMAP" id="MF_03183">
    <property type="entry name" value="Endonuclease_III_Nth"/>
    <property type="match status" value="1"/>
</dbReference>
<keyword evidence="3 8" id="KW-0378">Hydrolase</keyword>
<dbReference type="STRING" id="1531966.A0A0A1T4J9"/>
<dbReference type="SUPFAM" id="SSF48150">
    <property type="entry name" value="DNA-glycosylase"/>
    <property type="match status" value="1"/>
</dbReference>
<keyword evidence="12" id="KW-1185">Reference proteome</keyword>
<dbReference type="InterPro" id="IPR023170">
    <property type="entry name" value="HhH_base_excis_C"/>
</dbReference>
<reference evidence="11 12" key="1">
    <citation type="journal article" date="2015" name="Genome Announc.">
        <title>Draft Genome Sequence and Gene Annotation of the Entomopathogenic Fungus Verticillium hemipterigenum.</title>
        <authorList>
            <person name="Horn F."/>
            <person name="Habel A."/>
            <person name="Scharf D.H."/>
            <person name="Dworschak J."/>
            <person name="Brakhage A.A."/>
            <person name="Guthke R."/>
            <person name="Hertweck C."/>
            <person name="Linde J."/>
        </authorList>
    </citation>
    <scope>NUCLEOTIDE SEQUENCE [LARGE SCALE GENOMIC DNA]</scope>
</reference>
<dbReference type="AlphaFoldDB" id="A0A0A1T4J9"/>
<evidence type="ECO:0000256" key="6">
    <source>
        <dbReference type="ARBA" id="ARBA00023295"/>
    </source>
</evidence>
<organism evidence="11 12">
    <name type="scientific">[Torrubiella] hemipterigena</name>
    <dbReference type="NCBI Taxonomy" id="1531966"/>
    <lineage>
        <taxon>Eukaryota</taxon>
        <taxon>Fungi</taxon>
        <taxon>Dikarya</taxon>
        <taxon>Ascomycota</taxon>
        <taxon>Pezizomycotina</taxon>
        <taxon>Sordariomycetes</taxon>
        <taxon>Hypocreomycetidae</taxon>
        <taxon>Hypocreales</taxon>
        <taxon>Clavicipitaceae</taxon>
        <taxon>Clavicipitaceae incertae sedis</taxon>
        <taxon>'Torrubiella' clade</taxon>
    </lineage>
</organism>
<dbReference type="GO" id="GO:0005739">
    <property type="term" value="C:mitochondrion"/>
    <property type="evidence" value="ECO:0007669"/>
    <property type="project" value="UniProtKB-SubCell"/>
</dbReference>